<reference evidence="2" key="1">
    <citation type="submission" date="2015-08" db="EMBL/GenBank/DDBJ databases">
        <title>Genome sequence of the strict anaerobe Clostridium homopropionicum LuHBu1 (DSM 5847T).</title>
        <authorList>
            <person name="Poehlein A."/>
            <person name="Beck M."/>
            <person name="Schiel-Bengelsdorf B."/>
            <person name="Bengelsdorf F.R."/>
            <person name="Daniel R."/>
            <person name="Duerre P."/>
        </authorList>
    </citation>
    <scope>NUCLEOTIDE SEQUENCE [LARGE SCALE GENOMIC DNA]</scope>
    <source>
        <strain evidence="2">DSM 5847</strain>
    </source>
</reference>
<dbReference type="STRING" id="36844.SAMN04488501_109108"/>
<protein>
    <submittedName>
        <fullName evidence="1">Uncharacterized protein</fullName>
    </submittedName>
</protein>
<organism evidence="1 2">
    <name type="scientific">Clostridium homopropionicum DSM 5847</name>
    <dbReference type="NCBI Taxonomy" id="1121318"/>
    <lineage>
        <taxon>Bacteria</taxon>
        <taxon>Bacillati</taxon>
        <taxon>Bacillota</taxon>
        <taxon>Clostridia</taxon>
        <taxon>Eubacteriales</taxon>
        <taxon>Clostridiaceae</taxon>
        <taxon>Clostridium</taxon>
    </lineage>
</organism>
<accession>A0A0L6Z7G0</accession>
<comment type="caution">
    <text evidence="1">The sequence shown here is derived from an EMBL/GenBank/DDBJ whole genome shotgun (WGS) entry which is preliminary data.</text>
</comment>
<sequence>MSKFLAPIHSWLFNKIKLYENLEKDLINDFKADPNMNISNILYVLDSSFEKPLGDAPLEEIIDVSNIHGWLQNRIKIAEIRHAFLITNILNELGDNALEKIKESYISQGKACGKEASEKYNVATPFELFNALNNYILEGMPCDSANSICINEEDILEWRTVKDLHKDYWDAVNGDAQVFYELRRAWISSFIEVANPKFKYTFEVKFLNEVKLYSNNIVLK</sequence>
<dbReference type="EMBL" id="LHUR01000031">
    <property type="protein sequence ID" value="KOA18907.1"/>
    <property type="molecule type" value="Genomic_DNA"/>
</dbReference>
<dbReference type="PATRIC" id="fig|1121318.3.peg.2659"/>
<gene>
    <name evidence="1" type="ORF">CLHOM_26470</name>
</gene>
<name>A0A0L6Z7G0_9CLOT</name>
<dbReference type="AlphaFoldDB" id="A0A0L6Z7G0"/>
<proteinExistence type="predicted"/>
<evidence type="ECO:0000313" key="1">
    <source>
        <dbReference type="EMBL" id="KOA18907.1"/>
    </source>
</evidence>
<evidence type="ECO:0000313" key="2">
    <source>
        <dbReference type="Proteomes" id="UP000037043"/>
    </source>
</evidence>
<dbReference type="Proteomes" id="UP000037043">
    <property type="component" value="Unassembled WGS sequence"/>
</dbReference>
<dbReference type="RefSeq" id="WP_052222131.1">
    <property type="nucleotide sequence ID" value="NZ_LHUR01000031.1"/>
</dbReference>
<keyword evidence="2" id="KW-1185">Reference proteome</keyword>